<accession>A0ABQ4TBL5</accession>
<protein>
    <submittedName>
        <fullName evidence="1">Uncharacterized protein</fullName>
    </submittedName>
</protein>
<dbReference type="Proteomes" id="UP001055156">
    <property type="component" value="Unassembled WGS sequence"/>
</dbReference>
<gene>
    <name evidence="1" type="ORF">LKMONMHP_2380</name>
</gene>
<evidence type="ECO:0000313" key="2">
    <source>
        <dbReference type="Proteomes" id="UP001055156"/>
    </source>
</evidence>
<dbReference type="EMBL" id="BPQV01000006">
    <property type="protein sequence ID" value="GJE27520.1"/>
    <property type="molecule type" value="Genomic_DNA"/>
</dbReference>
<name>A0ABQ4TBL5_METOR</name>
<keyword evidence="2" id="KW-1185">Reference proteome</keyword>
<reference evidence="1" key="2">
    <citation type="submission" date="2021-08" db="EMBL/GenBank/DDBJ databases">
        <authorList>
            <person name="Tani A."/>
            <person name="Ola A."/>
            <person name="Ogura Y."/>
            <person name="Katsura K."/>
            <person name="Hayashi T."/>
        </authorList>
    </citation>
    <scope>NUCLEOTIDE SEQUENCE</scope>
    <source>
        <strain evidence="1">NBRC 15689</strain>
    </source>
</reference>
<comment type="caution">
    <text evidence="1">The sequence shown here is derived from an EMBL/GenBank/DDBJ whole genome shotgun (WGS) entry which is preliminary data.</text>
</comment>
<reference evidence="1" key="1">
    <citation type="journal article" date="2021" name="Front. Microbiol.">
        <title>Comprehensive Comparative Genomics and Phenotyping of Methylobacterium Species.</title>
        <authorList>
            <person name="Alessa O."/>
            <person name="Ogura Y."/>
            <person name="Fujitani Y."/>
            <person name="Takami H."/>
            <person name="Hayashi T."/>
            <person name="Sahin N."/>
            <person name="Tani A."/>
        </authorList>
    </citation>
    <scope>NUCLEOTIDE SEQUENCE</scope>
    <source>
        <strain evidence="1">NBRC 15689</strain>
    </source>
</reference>
<organism evidence="1 2">
    <name type="scientific">Methylobacterium organophilum</name>
    <dbReference type="NCBI Taxonomy" id="410"/>
    <lineage>
        <taxon>Bacteria</taxon>
        <taxon>Pseudomonadati</taxon>
        <taxon>Pseudomonadota</taxon>
        <taxon>Alphaproteobacteria</taxon>
        <taxon>Hyphomicrobiales</taxon>
        <taxon>Methylobacteriaceae</taxon>
        <taxon>Methylobacterium</taxon>
    </lineage>
</organism>
<sequence length="103" mass="10319">MTVAIALLLAAVTVLPLLAEVRHEASGPVANAVLSVAEPGQGATHQDADDLIHHAQSHAQGVMPVAAKAPATVAPSAGQSFARADEAFRAGGGLQGPFEPPRA</sequence>
<proteinExistence type="predicted"/>
<evidence type="ECO:0000313" key="1">
    <source>
        <dbReference type="EMBL" id="GJE27520.1"/>
    </source>
</evidence>